<evidence type="ECO:0000256" key="1">
    <source>
        <dbReference type="ARBA" id="ARBA00005184"/>
    </source>
</evidence>
<dbReference type="Gene3D" id="2.160.20.10">
    <property type="entry name" value="Single-stranded right-handed beta-helix, Pectin lyase-like"/>
    <property type="match status" value="1"/>
</dbReference>
<dbReference type="GO" id="GO:0042545">
    <property type="term" value="P:cell wall modification"/>
    <property type="evidence" value="ECO:0007669"/>
    <property type="project" value="InterPro"/>
</dbReference>
<dbReference type="PANTHER" id="PTHR31321:SF137">
    <property type="entry name" value="PECTIN METHYL ESTERASE (EUROFUNG)"/>
    <property type="match status" value="1"/>
</dbReference>
<dbReference type="AlphaFoldDB" id="A0A9P4T732"/>
<dbReference type="OrthoDB" id="2019149at2759"/>
<evidence type="ECO:0000256" key="2">
    <source>
        <dbReference type="ARBA" id="ARBA00008891"/>
    </source>
</evidence>
<keyword evidence="5" id="KW-0063">Aspartyl esterase</keyword>
<dbReference type="GO" id="GO:0030599">
    <property type="term" value="F:pectinesterase activity"/>
    <property type="evidence" value="ECO:0007669"/>
    <property type="project" value="UniProtKB-EC"/>
</dbReference>
<reference evidence="7" key="1">
    <citation type="submission" date="2019-04" db="EMBL/GenBank/DDBJ databases">
        <title>Sequencing of skin fungus with MAO and IRED activity.</title>
        <authorList>
            <person name="Marsaioli A.J."/>
            <person name="Bonatto J.M.C."/>
            <person name="Reis Junior O."/>
        </authorList>
    </citation>
    <scope>NUCLEOTIDE SEQUENCE</scope>
    <source>
        <strain evidence="7">30M1</strain>
    </source>
</reference>
<sequence>MFVKASTLRLYETPYHYAGAGIGLISFMPPNLRSVQPPIGGSFSPTLPTNPGVLQAAILSLSNSTDAAHILVLPGNYTEQINVTRSAPVYLFGQTKFPDNQSKNSVNIIWHNATGAGISPNIDNAFTSTLTVAPTLNSSYTGSGPTGNPVPANTPFGNSDFRAYNLNFINDYRPYAAGPSLAVSVSYANTGFYYCGFYSYQDTVYVGKLGNAYFYKNEIAGQTDFFYGFGTAWVQSSLVTLRGCGGGITAWKGTNTTFVNKYGVYIHDSKVQKANSSLALTGKCALGRPWNALHRSIFASTYLDDSIEPSGYIEWSTSEPRVNANTTMAEFKSHGPGFNATGRAAAGNISIVMDKNQYEPYSTVDKIFQYPFTGTGGNTAWIDKDPER</sequence>
<dbReference type="EMBL" id="SWKU01000028">
    <property type="protein sequence ID" value="KAF2996302.1"/>
    <property type="molecule type" value="Genomic_DNA"/>
</dbReference>
<evidence type="ECO:0000259" key="6">
    <source>
        <dbReference type="Pfam" id="PF01095"/>
    </source>
</evidence>
<dbReference type="Proteomes" id="UP000801428">
    <property type="component" value="Unassembled WGS sequence"/>
</dbReference>
<comment type="pathway">
    <text evidence="1">Glycan metabolism; pectin degradation; 2-dehydro-3-deoxy-D-gluconate from pectin: step 1/5.</text>
</comment>
<protein>
    <recommendedName>
        <fullName evidence="3">pectinesterase</fullName>
        <ecNumber evidence="3">3.1.1.11</ecNumber>
    </recommendedName>
</protein>
<evidence type="ECO:0000256" key="3">
    <source>
        <dbReference type="ARBA" id="ARBA00013229"/>
    </source>
</evidence>
<evidence type="ECO:0000313" key="7">
    <source>
        <dbReference type="EMBL" id="KAF2996302.1"/>
    </source>
</evidence>
<name>A0A9P4T732_CURKU</name>
<evidence type="ECO:0000256" key="5">
    <source>
        <dbReference type="ARBA" id="ARBA00023085"/>
    </source>
</evidence>
<evidence type="ECO:0000256" key="4">
    <source>
        <dbReference type="ARBA" id="ARBA00022801"/>
    </source>
</evidence>
<organism evidence="7 8">
    <name type="scientific">Curvularia kusanoi</name>
    <name type="common">Cochliobolus kusanoi</name>
    <dbReference type="NCBI Taxonomy" id="90978"/>
    <lineage>
        <taxon>Eukaryota</taxon>
        <taxon>Fungi</taxon>
        <taxon>Dikarya</taxon>
        <taxon>Ascomycota</taxon>
        <taxon>Pezizomycotina</taxon>
        <taxon>Dothideomycetes</taxon>
        <taxon>Pleosporomycetidae</taxon>
        <taxon>Pleosporales</taxon>
        <taxon>Pleosporineae</taxon>
        <taxon>Pleosporaceae</taxon>
        <taxon>Curvularia</taxon>
    </lineage>
</organism>
<dbReference type="SUPFAM" id="SSF51126">
    <property type="entry name" value="Pectin lyase-like"/>
    <property type="match status" value="1"/>
</dbReference>
<gene>
    <name evidence="7" type="ORF">E8E13_005600</name>
</gene>
<keyword evidence="8" id="KW-1185">Reference proteome</keyword>
<accession>A0A9P4T732</accession>
<feature type="domain" description="Pectinesterase catalytic" evidence="6">
    <location>
        <begin position="160"/>
        <end position="363"/>
    </location>
</feature>
<comment type="similarity">
    <text evidence="2">Belongs to the pectinesterase family.</text>
</comment>
<dbReference type="Pfam" id="PF01095">
    <property type="entry name" value="Pectinesterase"/>
    <property type="match status" value="1"/>
</dbReference>
<comment type="caution">
    <text evidence="7">The sequence shown here is derived from an EMBL/GenBank/DDBJ whole genome shotgun (WGS) entry which is preliminary data.</text>
</comment>
<dbReference type="GO" id="GO:0045490">
    <property type="term" value="P:pectin catabolic process"/>
    <property type="evidence" value="ECO:0007669"/>
    <property type="project" value="TreeGrafter"/>
</dbReference>
<proteinExistence type="inferred from homology"/>
<dbReference type="InterPro" id="IPR012334">
    <property type="entry name" value="Pectin_lyas_fold"/>
</dbReference>
<keyword evidence="4" id="KW-0378">Hydrolase</keyword>
<evidence type="ECO:0000313" key="8">
    <source>
        <dbReference type="Proteomes" id="UP000801428"/>
    </source>
</evidence>
<dbReference type="InterPro" id="IPR000070">
    <property type="entry name" value="Pectinesterase_cat"/>
</dbReference>
<dbReference type="InterPro" id="IPR011050">
    <property type="entry name" value="Pectin_lyase_fold/virulence"/>
</dbReference>
<dbReference type="EC" id="3.1.1.11" evidence="3"/>
<dbReference type="PANTHER" id="PTHR31321">
    <property type="entry name" value="ACYL-COA THIOESTER HYDROLASE YBHC-RELATED"/>
    <property type="match status" value="1"/>
</dbReference>